<feature type="non-terminal residue" evidence="2">
    <location>
        <position position="1"/>
    </location>
</feature>
<evidence type="ECO:0000313" key="2">
    <source>
        <dbReference type="EMBL" id="KZT67814.1"/>
    </source>
</evidence>
<feature type="compositionally biased region" description="Acidic residues" evidence="1">
    <location>
        <begin position="81"/>
        <end position="95"/>
    </location>
</feature>
<evidence type="ECO:0000256" key="1">
    <source>
        <dbReference type="SAM" id="MobiDB-lite"/>
    </source>
</evidence>
<name>A0A165P695_9APHY</name>
<dbReference type="Proteomes" id="UP000076727">
    <property type="component" value="Unassembled WGS sequence"/>
</dbReference>
<evidence type="ECO:0000313" key="3">
    <source>
        <dbReference type="Proteomes" id="UP000076727"/>
    </source>
</evidence>
<feature type="compositionally biased region" description="Low complexity" evidence="1">
    <location>
        <begin position="70"/>
        <end position="80"/>
    </location>
</feature>
<dbReference type="OrthoDB" id="1166507at2759"/>
<organism evidence="2 3">
    <name type="scientific">Daedalea quercina L-15889</name>
    <dbReference type="NCBI Taxonomy" id="1314783"/>
    <lineage>
        <taxon>Eukaryota</taxon>
        <taxon>Fungi</taxon>
        <taxon>Dikarya</taxon>
        <taxon>Basidiomycota</taxon>
        <taxon>Agaricomycotina</taxon>
        <taxon>Agaricomycetes</taxon>
        <taxon>Polyporales</taxon>
        <taxon>Fomitopsis</taxon>
    </lineage>
</organism>
<gene>
    <name evidence="2" type="ORF">DAEQUDRAFT_766772</name>
</gene>
<dbReference type="EMBL" id="KV429072">
    <property type="protein sequence ID" value="KZT67814.1"/>
    <property type="molecule type" value="Genomic_DNA"/>
</dbReference>
<protein>
    <submittedName>
        <fullName evidence="2">Uncharacterized protein</fullName>
    </submittedName>
</protein>
<feature type="region of interest" description="Disordered" evidence="1">
    <location>
        <begin position="1"/>
        <end position="99"/>
    </location>
</feature>
<reference evidence="2 3" key="1">
    <citation type="journal article" date="2016" name="Mol. Biol. Evol.">
        <title>Comparative Genomics of Early-Diverging Mushroom-Forming Fungi Provides Insights into the Origins of Lignocellulose Decay Capabilities.</title>
        <authorList>
            <person name="Nagy L.G."/>
            <person name="Riley R."/>
            <person name="Tritt A."/>
            <person name="Adam C."/>
            <person name="Daum C."/>
            <person name="Floudas D."/>
            <person name="Sun H."/>
            <person name="Yadav J.S."/>
            <person name="Pangilinan J."/>
            <person name="Larsson K.H."/>
            <person name="Matsuura K."/>
            <person name="Barry K."/>
            <person name="Labutti K."/>
            <person name="Kuo R."/>
            <person name="Ohm R.A."/>
            <person name="Bhattacharya S.S."/>
            <person name="Shirouzu T."/>
            <person name="Yoshinaga Y."/>
            <person name="Martin F.M."/>
            <person name="Grigoriev I.V."/>
            <person name="Hibbett D.S."/>
        </authorList>
    </citation>
    <scope>NUCLEOTIDE SEQUENCE [LARGE SCALE GENOMIC DNA]</scope>
    <source>
        <strain evidence="2 3">L-15889</strain>
    </source>
</reference>
<feature type="compositionally biased region" description="Polar residues" evidence="1">
    <location>
        <begin position="13"/>
        <end position="52"/>
    </location>
</feature>
<dbReference type="AlphaFoldDB" id="A0A165P695"/>
<accession>A0A165P695</accession>
<sequence length="169" mass="18391">EIHEQRPVKDTPATIQRAASQSQPTTLITSRVTSPEPTRTTAGPSHLTSPLVESNDHATTGDESEQTNKPEPIAEASAPEPESESDSDSDSDDEMMTIAELQAQINCLSGSTKLDVPKLKGFQGKSDDVGPFIQRINYAVLLIDSDSDANYWKDLHYLEEESAQAQGQH</sequence>
<keyword evidence="3" id="KW-1185">Reference proteome</keyword>
<proteinExistence type="predicted"/>